<dbReference type="OrthoDB" id="958614at2"/>
<dbReference type="Gene3D" id="3.40.50.2300">
    <property type="match status" value="1"/>
</dbReference>
<proteinExistence type="predicted"/>
<dbReference type="Proteomes" id="UP000033054">
    <property type="component" value="Chromosome"/>
</dbReference>
<keyword evidence="1" id="KW-0597">Phosphoprotein</keyword>
<dbReference type="STRING" id="1379870.SD10_20400"/>
<dbReference type="InterPro" id="IPR011006">
    <property type="entry name" value="CheY-like_superfamily"/>
</dbReference>
<name>A0A0E3ZYD6_9BACT</name>
<evidence type="ECO:0000313" key="3">
    <source>
        <dbReference type="EMBL" id="AKD56920.1"/>
    </source>
</evidence>
<gene>
    <name evidence="3" type="ORF">SD10_20400</name>
</gene>
<dbReference type="KEGG" id="srd:SD10_20400"/>
<dbReference type="RefSeq" id="WP_046576338.1">
    <property type="nucleotide sequence ID" value="NZ_CP010429.1"/>
</dbReference>
<dbReference type="SMART" id="SM00448">
    <property type="entry name" value="REC"/>
    <property type="match status" value="1"/>
</dbReference>
<feature type="modified residue" description="4-aspartylphosphate" evidence="1">
    <location>
        <position position="59"/>
    </location>
</feature>
<dbReference type="InterPro" id="IPR052893">
    <property type="entry name" value="TCS_response_regulator"/>
</dbReference>
<dbReference type="PANTHER" id="PTHR44520">
    <property type="entry name" value="RESPONSE REGULATOR RCP1-RELATED"/>
    <property type="match status" value="1"/>
</dbReference>
<dbReference type="GO" id="GO:0000160">
    <property type="term" value="P:phosphorelay signal transduction system"/>
    <property type="evidence" value="ECO:0007669"/>
    <property type="project" value="InterPro"/>
</dbReference>
<dbReference type="EMBL" id="CP010429">
    <property type="protein sequence ID" value="AKD56920.1"/>
    <property type="molecule type" value="Genomic_DNA"/>
</dbReference>
<protein>
    <submittedName>
        <fullName evidence="3">Histidine kinase</fullName>
    </submittedName>
</protein>
<keyword evidence="3" id="KW-0808">Transferase</keyword>
<dbReference type="SUPFAM" id="SSF52172">
    <property type="entry name" value="CheY-like"/>
    <property type="match status" value="1"/>
</dbReference>
<reference evidence="3 4" key="1">
    <citation type="journal article" date="2014" name="Curr. Microbiol.">
        <title>Spirosoma radiotolerans sp. nov., a gamma-radiation-resistant bacterium isolated from gamma ray-irradiated soil.</title>
        <authorList>
            <person name="Lee J.J."/>
            <person name="Srinivasan S."/>
            <person name="Lim S."/>
            <person name="Joe M."/>
            <person name="Im S."/>
            <person name="Bae S.I."/>
            <person name="Park K.R."/>
            <person name="Han J.H."/>
            <person name="Park S.H."/>
            <person name="Joo B.M."/>
            <person name="Park S.J."/>
            <person name="Kim M.K."/>
        </authorList>
    </citation>
    <scope>NUCLEOTIDE SEQUENCE [LARGE SCALE GENOMIC DNA]</scope>
    <source>
        <strain evidence="3 4">DG5A</strain>
    </source>
</reference>
<evidence type="ECO:0000313" key="4">
    <source>
        <dbReference type="Proteomes" id="UP000033054"/>
    </source>
</evidence>
<keyword evidence="4" id="KW-1185">Reference proteome</keyword>
<dbReference type="InterPro" id="IPR001789">
    <property type="entry name" value="Sig_transdc_resp-reg_receiver"/>
</dbReference>
<organism evidence="3 4">
    <name type="scientific">Spirosoma radiotolerans</name>
    <dbReference type="NCBI Taxonomy" id="1379870"/>
    <lineage>
        <taxon>Bacteria</taxon>
        <taxon>Pseudomonadati</taxon>
        <taxon>Bacteroidota</taxon>
        <taxon>Cytophagia</taxon>
        <taxon>Cytophagales</taxon>
        <taxon>Cytophagaceae</taxon>
        <taxon>Spirosoma</taxon>
    </lineage>
</organism>
<evidence type="ECO:0000256" key="1">
    <source>
        <dbReference type="PROSITE-ProRule" id="PRU00169"/>
    </source>
</evidence>
<dbReference type="HOGENOM" id="CLU_000445_69_17_10"/>
<dbReference type="PANTHER" id="PTHR44520:SF2">
    <property type="entry name" value="RESPONSE REGULATOR RCP1"/>
    <property type="match status" value="1"/>
</dbReference>
<dbReference type="AlphaFoldDB" id="A0A0E3ZYD6"/>
<feature type="domain" description="Response regulatory" evidence="2">
    <location>
        <begin position="6"/>
        <end position="128"/>
    </location>
</feature>
<accession>A0A0E3ZYD6</accession>
<dbReference type="GO" id="GO:0016301">
    <property type="term" value="F:kinase activity"/>
    <property type="evidence" value="ECO:0007669"/>
    <property type="project" value="UniProtKB-KW"/>
</dbReference>
<keyword evidence="3" id="KW-0418">Kinase</keyword>
<sequence length="141" mass="16295">MSLRGPIISIEDDEDDQYLIGQVIQQLNLPNSLRFFSNGQTALHYLRTTAEQPFLILCDINMPIMNGLELRREINESEYLRTKSIPFVYLTTAANSQLIKEAYDSMVQGFYKKAIDYSGLNQQLKLIVEYWQSCLHPNSQL</sequence>
<evidence type="ECO:0000259" key="2">
    <source>
        <dbReference type="PROSITE" id="PS50110"/>
    </source>
</evidence>
<dbReference type="Pfam" id="PF00072">
    <property type="entry name" value="Response_reg"/>
    <property type="match status" value="1"/>
</dbReference>
<dbReference type="PROSITE" id="PS50110">
    <property type="entry name" value="RESPONSE_REGULATORY"/>
    <property type="match status" value="1"/>
</dbReference>
<dbReference type="PATRIC" id="fig|1379870.5.peg.4394"/>